<dbReference type="PROSITE" id="PS50850">
    <property type="entry name" value="MFS"/>
    <property type="match status" value="1"/>
</dbReference>
<evidence type="ECO:0000256" key="2">
    <source>
        <dbReference type="ARBA" id="ARBA00022448"/>
    </source>
</evidence>
<feature type="transmembrane region" description="Helical" evidence="8">
    <location>
        <begin position="446"/>
        <end position="465"/>
    </location>
</feature>
<keyword evidence="2" id="KW-0813">Transport</keyword>
<feature type="transmembrane region" description="Helical" evidence="8">
    <location>
        <begin position="205"/>
        <end position="225"/>
    </location>
</feature>
<comment type="subcellular location">
    <subcellularLocation>
        <location evidence="1">Cell membrane</location>
        <topology evidence="1">Multi-pass membrane protein</topology>
    </subcellularLocation>
</comment>
<evidence type="ECO:0000313" key="10">
    <source>
        <dbReference type="EMBL" id="ANB91533.1"/>
    </source>
</evidence>
<feature type="transmembrane region" description="Helical" evidence="8">
    <location>
        <begin position="416"/>
        <end position="440"/>
    </location>
</feature>
<protein>
    <submittedName>
        <fullName evidence="11">Proline porter II</fullName>
    </submittedName>
</protein>
<dbReference type="STRING" id="29433.MOVS_05530"/>
<keyword evidence="12" id="KW-1185">Reference proteome</keyword>
<feature type="transmembrane region" description="Helical" evidence="8">
    <location>
        <begin position="73"/>
        <end position="92"/>
    </location>
</feature>
<dbReference type="EMBL" id="CP011158">
    <property type="protein sequence ID" value="ANB91533.1"/>
    <property type="molecule type" value="Genomic_DNA"/>
</dbReference>
<feature type="transmembrane region" description="Helical" evidence="8">
    <location>
        <begin position="286"/>
        <end position="309"/>
    </location>
</feature>
<dbReference type="KEGG" id="moi:MOVS_05530"/>
<name>A0A378PK75_9GAMM</name>
<organism evidence="11 13">
    <name type="scientific">Moraxella ovis</name>
    <dbReference type="NCBI Taxonomy" id="29433"/>
    <lineage>
        <taxon>Bacteria</taxon>
        <taxon>Pseudomonadati</taxon>
        <taxon>Pseudomonadota</taxon>
        <taxon>Gammaproteobacteria</taxon>
        <taxon>Moraxellales</taxon>
        <taxon>Moraxellaceae</taxon>
        <taxon>Moraxella</taxon>
    </lineage>
</organism>
<dbReference type="SUPFAM" id="SSF103473">
    <property type="entry name" value="MFS general substrate transporter"/>
    <property type="match status" value="1"/>
</dbReference>
<feature type="transmembrane region" description="Helical" evidence="8">
    <location>
        <begin position="353"/>
        <end position="373"/>
    </location>
</feature>
<proteinExistence type="predicted"/>
<evidence type="ECO:0000313" key="11">
    <source>
        <dbReference type="EMBL" id="STY87163.1"/>
    </source>
</evidence>
<feature type="transmembrane region" description="Helical" evidence="8">
    <location>
        <begin position="324"/>
        <end position="346"/>
    </location>
</feature>
<sequence length="474" mass="52065">MFAQLFNGRIPKMVLIMHTHTTELLTSKHYHIIGIASLCAGIAFFDFALFIYLSDLLSKVFFGKISEFWVSQLHLFTLFGAGYLAKPIGGVMLGRLGDTQGRRIVLITGLFGATIFTFAIALLPTYSYLWIFASLALITARFFQGFAIGSIVPASWVFATEHLPSKNLGLGCGIICATCMLFLLALMGLVNFVENTLSSDQMLSYGWRILFVIGGIISLSATLLVRQFDETPIFKSLSTPNKELDSCIDGISLENEPITNNQASSTALHKPTKLETIKSLFKYNSFGFGAAILVSWIIASLSIFIPMLLTPLIVSNFRISMDDIYFGSVIGLIFMMFGAVFFGFLVDKMNAGRVLLFGGMFLISQALLFFYHLRAGGELILACFASLGFASGLIGALPSVLTRLFPTKIRLTGIGLSYNLVHSLVGGVLPFALGYASFYFSFAPAVYLTLIGLLAIFISFFVYYIPRSNRDLSR</sequence>
<evidence type="ECO:0000256" key="4">
    <source>
        <dbReference type="ARBA" id="ARBA00022692"/>
    </source>
</evidence>
<feature type="domain" description="Major facilitator superfamily (MFS) profile" evidence="9">
    <location>
        <begin position="32"/>
        <end position="469"/>
    </location>
</feature>
<dbReference type="Gene3D" id="1.20.1250.20">
    <property type="entry name" value="MFS general substrate transporter like domains"/>
    <property type="match status" value="1"/>
</dbReference>
<gene>
    <name evidence="11" type="primary">proP</name>
    <name evidence="10" type="ORF">MOVS_05530</name>
    <name evidence="11" type="ORF">NCTC11227_01162</name>
</gene>
<reference evidence="10 12" key="1">
    <citation type="submission" date="2015-04" db="EMBL/GenBank/DDBJ databases">
        <authorList>
            <person name="Calcutt M.J."/>
            <person name="Foecking M.F."/>
        </authorList>
    </citation>
    <scope>NUCLEOTIDE SEQUENCE [LARGE SCALE GENOMIC DNA]</scope>
    <source>
        <strain evidence="10 12">199/55</strain>
    </source>
</reference>
<evidence type="ECO:0000256" key="5">
    <source>
        <dbReference type="ARBA" id="ARBA00022847"/>
    </source>
</evidence>
<evidence type="ECO:0000256" key="1">
    <source>
        <dbReference type="ARBA" id="ARBA00004651"/>
    </source>
</evidence>
<dbReference type="AlphaFoldDB" id="A0A378PK75"/>
<evidence type="ECO:0000256" key="3">
    <source>
        <dbReference type="ARBA" id="ARBA00022475"/>
    </source>
</evidence>
<dbReference type="Pfam" id="PF07690">
    <property type="entry name" value="MFS_1"/>
    <property type="match status" value="1"/>
</dbReference>
<accession>A0A378PK75</accession>
<reference evidence="11 13" key="2">
    <citation type="submission" date="2018-06" db="EMBL/GenBank/DDBJ databases">
        <authorList>
            <consortium name="Pathogen Informatics"/>
            <person name="Doyle S."/>
        </authorList>
    </citation>
    <scope>NUCLEOTIDE SEQUENCE [LARGE SCALE GENOMIC DNA]</scope>
    <source>
        <strain evidence="11 13">NCTC11227</strain>
    </source>
</reference>
<dbReference type="PANTHER" id="PTHR43528">
    <property type="entry name" value="ALPHA-KETOGLUTARATE PERMEASE"/>
    <property type="match status" value="1"/>
</dbReference>
<evidence type="ECO:0000313" key="13">
    <source>
        <dbReference type="Proteomes" id="UP000255102"/>
    </source>
</evidence>
<feature type="transmembrane region" description="Helical" evidence="8">
    <location>
        <begin position="32"/>
        <end position="53"/>
    </location>
</feature>
<dbReference type="InterPro" id="IPR011701">
    <property type="entry name" value="MFS"/>
</dbReference>
<dbReference type="GO" id="GO:0015293">
    <property type="term" value="F:symporter activity"/>
    <property type="evidence" value="ECO:0007669"/>
    <property type="project" value="UniProtKB-KW"/>
</dbReference>
<evidence type="ECO:0000256" key="8">
    <source>
        <dbReference type="SAM" id="Phobius"/>
    </source>
</evidence>
<keyword evidence="4 8" id="KW-0812">Transmembrane</keyword>
<dbReference type="InterPro" id="IPR036259">
    <property type="entry name" value="MFS_trans_sf"/>
</dbReference>
<keyword evidence="5" id="KW-0769">Symport</keyword>
<keyword evidence="7 8" id="KW-0472">Membrane</keyword>
<evidence type="ECO:0000256" key="6">
    <source>
        <dbReference type="ARBA" id="ARBA00022989"/>
    </source>
</evidence>
<dbReference type="GO" id="GO:0005886">
    <property type="term" value="C:plasma membrane"/>
    <property type="evidence" value="ECO:0007669"/>
    <property type="project" value="UniProtKB-SubCell"/>
</dbReference>
<keyword evidence="3" id="KW-1003">Cell membrane</keyword>
<dbReference type="Proteomes" id="UP000255102">
    <property type="component" value="Unassembled WGS sequence"/>
</dbReference>
<keyword evidence="6 8" id="KW-1133">Transmembrane helix</keyword>
<dbReference type="PANTHER" id="PTHR43528:SF7">
    <property type="entry name" value="MFS TRANSPORTER"/>
    <property type="match status" value="1"/>
</dbReference>
<dbReference type="EMBL" id="UGPW01000001">
    <property type="protein sequence ID" value="STY87163.1"/>
    <property type="molecule type" value="Genomic_DNA"/>
</dbReference>
<feature type="transmembrane region" description="Helical" evidence="8">
    <location>
        <begin position="379"/>
        <end position="404"/>
    </location>
</feature>
<feature type="transmembrane region" description="Helical" evidence="8">
    <location>
        <begin position="170"/>
        <end position="193"/>
    </location>
</feature>
<feature type="transmembrane region" description="Helical" evidence="8">
    <location>
        <begin position="129"/>
        <end position="158"/>
    </location>
</feature>
<feature type="transmembrane region" description="Helical" evidence="8">
    <location>
        <begin position="104"/>
        <end position="123"/>
    </location>
</feature>
<evidence type="ECO:0000259" key="9">
    <source>
        <dbReference type="PROSITE" id="PS50850"/>
    </source>
</evidence>
<dbReference type="InterPro" id="IPR051084">
    <property type="entry name" value="H+-coupled_symporters"/>
</dbReference>
<dbReference type="InterPro" id="IPR020846">
    <property type="entry name" value="MFS_dom"/>
</dbReference>
<evidence type="ECO:0000256" key="7">
    <source>
        <dbReference type="ARBA" id="ARBA00023136"/>
    </source>
</evidence>
<dbReference type="Proteomes" id="UP000076765">
    <property type="component" value="Chromosome"/>
</dbReference>
<evidence type="ECO:0000313" key="12">
    <source>
        <dbReference type="Proteomes" id="UP000076765"/>
    </source>
</evidence>